<sequence>MCRHRRHLKGSLKPPCFDRDTPIVTAVTQQGSAALATDFGQNVVGSTADPSTFGRSKDIILWKDGLLKIGI</sequence>
<proteinExistence type="predicted"/>
<evidence type="ECO:0000313" key="2">
    <source>
        <dbReference type="Proteomes" id="UP000410492"/>
    </source>
</evidence>
<name>A0A653DEU4_CALMS</name>
<dbReference type="OrthoDB" id="10051804at2759"/>
<protein>
    <submittedName>
        <fullName evidence="1">Uncharacterized protein</fullName>
    </submittedName>
</protein>
<accession>A0A653DEU4</accession>
<evidence type="ECO:0000313" key="1">
    <source>
        <dbReference type="EMBL" id="VEN58533.1"/>
    </source>
</evidence>
<dbReference type="AlphaFoldDB" id="A0A653DEU4"/>
<dbReference type="EMBL" id="CAACVG010011630">
    <property type="protein sequence ID" value="VEN58533.1"/>
    <property type="molecule type" value="Genomic_DNA"/>
</dbReference>
<keyword evidence="2" id="KW-1185">Reference proteome</keyword>
<reference evidence="1 2" key="1">
    <citation type="submission" date="2019-01" db="EMBL/GenBank/DDBJ databases">
        <authorList>
            <person name="Sayadi A."/>
        </authorList>
    </citation>
    <scope>NUCLEOTIDE SEQUENCE [LARGE SCALE GENOMIC DNA]</scope>
</reference>
<gene>
    <name evidence="1" type="ORF">CALMAC_LOCUS16869</name>
</gene>
<organism evidence="1 2">
    <name type="scientific">Callosobruchus maculatus</name>
    <name type="common">Southern cowpea weevil</name>
    <name type="synonym">Pulse bruchid</name>
    <dbReference type="NCBI Taxonomy" id="64391"/>
    <lineage>
        <taxon>Eukaryota</taxon>
        <taxon>Metazoa</taxon>
        <taxon>Ecdysozoa</taxon>
        <taxon>Arthropoda</taxon>
        <taxon>Hexapoda</taxon>
        <taxon>Insecta</taxon>
        <taxon>Pterygota</taxon>
        <taxon>Neoptera</taxon>
        <taxon>Endopterygota</taxon>
        <taxon>Coleoptera</taxon>
        <taxon>Polyphaga</taxon>
        <taxon>Cucujiformia</taxon>
        <taxon>Chrysomeloidea</taxon>
        <taxon>Chrysomelidae</taxon>
        <taxon>Bruchinae</taxon>
        <taxon>Bruchini</taxon>
        <taxon>Callosobruchus</taxon>
    </lineage>
</organism>
<dbReference type="Proteomes" id="UP000410492">
    <property type="component" value="Unassembled WGS sequence"/>
</dbReference>